<gene>
    <name evidence="1" type="ORF">CP49_28250</name>
</gene>
<dbReference type="EMBL" id="LLXX01000197">
    <property type="protein sequence ID" value="KRQ95917.1"/>
    <property type="molecule type" value="Genomic_DNA"/>
</dbReference>
<reference evidence="1 2" key="1">
    <citation type="submission" date="2014-03" db="EMBL/GenBank/DDBJ databases">
        <title>Bradyrhizobium valentinum sp. nov., isolated from effective nodules of Lupinus mariae-josephae, a lupine endemic of basic-lime soils in Eastern Spain.</title>
        <authorList>
            <person name="Duran D."/>
            <person name="Rey L."/>
            <person name="Navarro A."/>
            <person name="Busquets A."/>
            <person name="Imperial J."/>
            <person name="Ruiz-Argueso T."/>
        </authorList>
    </citation>
    <scope>NUCLEOTIDE SEQUENCE [LARGE SCALE GENOMIC DNA]</scope>
    <source>
        <strain evidence="1 2">LmjM3</strain>
    </source>
</reference>
<proteinExistence type="predicted"/>
<sequence>MRADVTITEGFGMEVDGQMKAVFDTKEAAEKKARELKTKFPMLQVKVYDAAQRTSTVITAKTAETV</sequence>
<protein>
    <submittedName>
        <fullName evidence="1">Uncharacterized protein</fullName>
    </submittedName>
</protein>
<name>A0A0R3KLV9_9BRAD</name>
<accession>A0A0R3KLV9</accession>
<dbReference type="AlphaFoldDB" id="A0A0R3KLV9"/>
<evidence type="ECO:0000313" key="2">
    <source>
        <dbReference type="Proteomes" id="UP000051913"/>
    </source>
</evidence>
<comment type="caution">
    <text evidence="1">The sequence shown here is derived from an EMBL/GenBank/DDBJ whole genome shotgun (WGS) entry which is preliminary data.</text>
</comment>
<keyword evidence="2" id="KW-1185">Reference proteome</keyword>
<organism evidence="1 2">
    <name type="scientific">Bradyrhizobium valentinum</name>
    <dbReference type="NCBI Taxonomy" id="1518501"/>
    <lineage>
        <taxon>Bacteria</taxon>
        <taxon>Pseudomonadati</taxon>
        <taxon>Pseudomonadota</taxon>
        <taxon>Alphaproteobacteria</taxon>
        <taxon>Hyphomicrobiales</taxon>
        <taxon>Nitrobacteraceae</taxon>
        <taxon>Bradyrhizobium</taxon>
    </lineage>
</organism>
<evidence type="ECO:0000313" key="1">
    <source>
        <dbReference type="EMBL" id="KRQ95917.1"/>
    </source>
</evidence>
<dbReference type="Proteomes" id="UP000051913">
    <property type="component" value="Unassembled WGS sequence"/>
</dbReference>